<keyword evidence="1" id="KW-1133">Transmembrane helix</keyword>
<dbReference type="NCBIfam" id="TIGR02532">
    <property type="entry name" value="IV_pilin_GFxxxE"/>
    <property type="match status" value="1"/>
</dbReference>
<dbReference type="RefSeq" id="WP_227180463.1">
    <property type="nucleotide sequence ID" value="NZ_JAJBZT010000004.1"/>
</dbReference>
<feature type="transmembrane region" description="Helical" evidence="1">
    <location>
        <begin position="12"/>
        <end position="32"/>
    </location>
</feature>
<reference evidence="2" key="1">
    <citation type="submission" date="2021-10" db="EMBL/GenBank/DDBJ databases">
        <title>The complete genome sequence of Leeia sp. TBRC 13508.</title>
        <authorList>
            <person name="Charoenyingcharoen P."/>
            <person name="Yukphan P."/>
        </authorList>
    </citation>
    <scope>NUCLEOTIDE SEQUENCE</scope>
    <source>
        <strain evidence="2">TBRC 13508</strain>
    </source>
</reference>
<protein>
    <submittedName>
        <fullName evidence="2">Prepilin-type N-terminal cleavage/methylation domain-containing protein</fullName>
    </submittedName>
</protein>
<comment type="caution">
    <text evidence="2">The sequence shown here is derived from an EMBL/GenBank/DDBJ whole genome shotgun (WGS) entry which is preliminary data.</text>
</comment>
<evidence type="ECO:0000256" key="1">
    <source>
        <dbReference type="SAM" id="Phobius"/>
    </source>
</evidence>
<accession>A0ABS8D649</accession>
<keyword evidence="3" id="KW-1185">Reference proteome</keyword>
<keyword evidence="1" id="KW-0472">Membrane</keyword>
<organism evidence="2 3">
    <name type="scientific">Leeia speluncae</name>
    <dbReference type="NCBI Taxonomy" id="2884804"/>
    <lineage>
        <taxon>Bacteria</taxon>
        <taxon>Pseudomonadati</taxon>
        <taxon>Pseudomonadota</taxon>
        <taxon>Betaproteobacteria</taxon>
        <taxon>Neisseriales</taxon>
        <taxon>Leeiaceae</taxon>
        <taxon>Leeia</taxon>
    </lineage>
</organism>
<dbReference type="EMBL" id="JAJBZT010000004">
    <property type="protein sequence ID" value="MCB6183685.1"/>
    <property type="molecule type" value="Genomic_DNA"/>
</dbReference>
<name>A0ABS8D649_9NEIS</name>
<keyword evidence="1" id="KW-0812">Transmembrane</keyword>
<sequence length="263" mass="28684">MRPNLNQKQIGFSLFELSIVLLVLSILLSAYLRYESVANKDRYLRQTERILQNAKSSLLDYVALNGALPCPASATSHGQPAVTADGKCLQPYDGYFPAAFLGVSGVDEEGYLPDALDSVHHRIRYAVSINGFSTISSCSSSPSTQKSGLWTSPISAPDNLRTNFYLSNPITPELCVCSTASCSPSSTWLANGVVAIVYSLGRNVNEHPIGVDELQNAKKDKGARNRIFVMHGPSETSDQFFDDSLIWISAPEIYGQMLKANKI</sequence>
<dbReference type="InterPro" id="IPR012902">
    <property type="entry name" value="N_methyl_site"/>
</dbReference>
<proteinExistence type="predicted"/>
<evidence type="ECO:0000313" key="2">
    <source>
        <dbReference type="EMBL" id="MCB6183685.1"/>
    </source>
</evidence>
<gene>
    <name evidence="2" type="ORF">LIN78_08995</name>
</gene>
<dbReference type="Proteomes" id="UP001165395">
    <property type="component" value="Unassembled WGS sequence"/>
</dbReference>
<evidence type="ECO:0000313" key="3">
    <source>
        <dbReference type="Proteomes" id="UP001165395"/>
    </source>
</evidence>